<dbReference type="InterPro" id="IPR036366">
    <property type="entry name" value="PGBDSf"/>
</dbReference>
<feature type="domain" description="NlpC/P60" evidence="7">
    <location>
        <begin position="364"/>
        <end position="482"/>
    </location>
</feature>
<comment type="caution">
    <text evidence="8">The sequence shown here is derived from an EMBL/GenBank/DDBJ whole genome shotgun (WGS) entry which is preliminary data.</text>
</comment>
<keyword evidence="4" id="KW-0788">Thiol protease</keyword>
<comment type="similarity">
    <text evidence="1">Belongs to the peptidase C40 family.</text>
</comment>
<evidence type="ECO:0000256" key="5">
    <source>
        <dbReference type="SAM" id="MobiDB-lite"/>
    </source>
</evidence>
<evidence type="ECO:0000256" key="6">
    <source>
        <dbReference type="SAM" id="Phobius"/>
    </source>
</evidence>
<accession>A0A136Q3L5</accession>
<dbReference type="PROSITE" id="PS51935">
    <property type="entry name" value="NLPC_P60"/>
    <property type="match status" value="1"/>
</dbReference>
<dbReference type="OrthoDB" id="9785345at2"/>
<dbReference type="SUPFAM" id="SSF47090">
    <property type="entry name" value="PGBD-like"/>
    <property type="match status" value="2"/>
</dbReference>
<dbReference type="PANTHER" id="PTHR47359:SF3">
    <property type="entry name" value="NLP_P60 DOMAIN-CONTAINING PROTEIN-RELATED"/>
    <property type="match status" value="1"/>
</dbReference>
<dbReference type="Gene3D" id="1.10.101.10">
    <property type="entry name" value="PGBD-like superfamily/PGBD"/>
    <property type="match status" value="2"/>
</dbReference>
<feature type="compositionally biased region" description="Low complexity" evidence="5">
    <location>
        <begin position="75"/>
        <end position="86"/>
    </location>
</feature>
<feature type="compositionally biased region" description="Low complexity" evidence="5">
    <location>
        <begin position="324"/>
        <end position="359"/>
    </location>
</feature>
<feature type="transmembrane region" description="Helical" evidence="6">
    <location>
        <begin position="42"/>
        <end position="63"/>
    </location>
</feature>
<evidence type="ECO:0000256" key="4">
    <source>
        <dbReference type="ARBA" id="ARBA00022807"/>
    </source>
</evidence>
<keyword evidence="6" id="KW-0472">Membrane</keyword>
<keyword evidence="9" id="KW-1185">Reference proteome</keyword>
<feature type="compositionally biased region" description="Basic and acidic residues" evidence="5">
    <location>
        <begin position="306"/>
        <end position="323"/>
    </location>
</feature>
<keyword evidence="6" id="KW-0812">Transmembrane</keyword>
<dbReference type="EMBL" id="LSZW01000062">
    <property type="protein sequence ID" value="KXK65251.1"/>
    <property type="molecule type" value="Genomic_DNA"/>
</dbReference>
<proteinExistence type="inferred from homology"/>
<sequence>MIKPFGKHRTFVRARRNGDVSSNSEGVSRAAVRYRVRKKKRLFTVVTVAVASVMIPIMIASAATGDMNMTPQPEPTAQVQAAAQPQETKEAQPSSTEAPKLTETTQAAASAAPESSSVTAAGETEEASAQTPVVEEPAAAVTYMEGMTDPKVHEIQQRLMDLYYMGQDETTDYFGPATNQALKYFQRKHGLTVDGAAGPETMALLFSEDAKEYSMALGAAGADVQNMQERLIELGYPISEATGYFGEETEKAVRYFQRMSGLAEDGSVGHMTEELLYSGAAEKSLEYEQMQADKEAEAQQPGEPAEDSKQEDNSSKEDSKQEDNSGSQESSGNGSQQEDSAPVEDNSSSAEDSGDSSPSYTADAGSVEAFIAVAEAQLGKPYVLGGKGPNSFDCSGLIYYALRESGNDVPYRTSAGWRSTDYPTITSISDLQRGDIICMNGHVAIYLGDNMVLDASSSQNAMVTREFGSWFRNGFICAKRPL</sequence>
<name>A0A136Q3L5_9FIRM</name>
<evidence type="ECO:0000256" key="2">
    <source>
        <dbReference type="ARBA" id="ARBA00022670"/>
    </source>
</evidence>
<dbReference type="RefSeq" id="WP_066522477.1">
    <property type="nucleotide sequence ID" value="NZ_CABMOF010000008.1"/>
</dbReference>
<dbReference type="AlphaFoldDB" id="A0A136Q3L5"/>
<protein>
    <submittedName>
        <fullName evidence="8">Peptidoglycan binding domain protein</fullName>
    </submittedName>
</protein>
<dbReference type="KEGG" id="cmiu:B1H56_08865"/>
<dbReference type="InterPro" id="IPR051794">
    <property type="entry name" value="PG_Endopeptidase_C40"/>
</dbReference>
<evidence type="ECO:0000256" key="3">
    <source>
        <dbReference type="ARBA" id="ARBA00022801"/>
    </source>
</evidence>
<dbReference type="GO" id="GO:0008234">
    <property type="term" value="F:cysteine-type peptidase activity"/>
    <property type="evidence" value="ECO:0007669"/>
    <property type="project" value="UniProtKB-KW"/>
</dbReference>
<dbReference type="Pfam" id="PF00877">
    <property type="entry name" value="NLPC_P60"/>
    <property type="match status" value="1"/>
</dbReference>
<reference evidence="9" key="1">
    <citation type="submission" date="2016-02" db="EMBL/GenBank/DDBJ databases">
        <authorList>
            <person name="Mitreva M."/>
            <person name="Pepin K.H."/>
            <person name="Mihindukulasuriya K.A."/>
            <person name="Fulton R."/>
            <person name="Fronick C."/>
            <person name="O'Laughlin M."/>
            <person name="Miner T."/>
            <person name="Herter B."/>
            <person name="Rosa B.A."/>
            <person name="Cordes M."/>
            <person name="Tomlinson C."/>
            <person name="Wollam A."/>
            <person name="Palsikar V.B."/>
            <person name="Mardis E.R."/>
            <person name="Wilson R.K."/>
        </authorList>
    </citation>
    <scope>NUCLEOTIDE SEQUENCE [LARGE SCALE GENOMIC DNA]</scope>
    <source>
        <strain evidence="9">DSM 22607</strain>
    </source>
</reference>
<dbReference type="PANTHER" id="PTHR47359">
    <property type="entry name" value="PEPTIDOGLYCAN DL-ENDOPEPTIDASE CWLO"/>
    <property type="match status" value="1"/>
</dbReference>
<dbReference type="InterPro" id="IPR000064">
    <property type="entry name" value="NLP_P60_dom"/>
</dbReference>
<keyword evidence="6" id="KW-1133">Transmembrane helix</keyword>
<organism evidence="8 9">
    <name type="scientific">Christensenella minuta</name>
    <dbReference type="NCBI Taxonomy" id="626937"/>
    <lineage>
        <taxon>Bacteria</taxon>
        <taxon>Bacillati</taxon>
        <taxon>Bacillota</taxon>
        <taxon>Clostridia</taxon>
        <taxon>Christensenellales</taxon>
        <taxon>Christensenellaceae</taxon>
        <taxon>Christensenella</taxon>
    </lineage>
</organism>
<evidence type="ECO:0000256" key="1">
    <source>
        <dbReference type="ARBA" id="ARBA00007074"/>
    </source>
</evidence>
<evidence type="ECO:0000259" key="7">
    <source>
        <dbReference type="PROSITE" id="PS51935"/>
    </source>
</evidence>
<dbReference type="InterPro" id="IPR002477">
    <property type="entry name" value="Peptidoglycan-bd-like"/>
</dbReference>
<dbReference type="Pfam" id="PF01471">
    <property type="entry name" value="PG_binding_1"/>
    <property type="match status" value="2"/>
</dbReference>
<feature type="region of interest" description="Disordered" evidence="5">
    <location>
        <begin position="289"/>
        <end position="362"/>
    </location>
</feature>
<feature type="region of interest" description="Disordered" evidence="5">
    <location>
        <begin position="66"/>
        <end position="135"/>
    </location>
</feature>
<dbReference type="Proteomes" id="UP000070366">
    <property type="component" value="Unassembled WGS sequence"/>
</dbReference>
<dbReference type="SUPFAM" id="SSF54001">
    <property type="entry name" value="Cysteine proteinases"/>
    <property type="match status" value="1"/>
</dbReference>
<gene>
    <name evidence="8" type="ORF">HMPREF3293_01840</name>
</gene>
<keyword evidence="3" id="KW-0378">Hydrolase</keyword>
<feature type="compositionally biased region" description="Low complexity" evidence="5">
    <location>
        <begin position="102"/>
        <end position="121"/>
    </location>
</feature>
<dbReference type="Gene3D" id="3.90.1720.10">
    <property type="entry name" value="endopeptidase domain like (from Nostoc punctiforme)"/>
    <property type="match status" value="1"/>
</dbReference>
<dbReference type="STRING" id="626937.HMPREF3293_01840"/>
<dbReference type="InterPro" id="IPR036365">
    <property type="entry name" value="PGBD-like_sf"/>
</dbReference>
<keyword evidence="2" id="KW-0645">Protease</keyword>
<dbReference type="GO" id="GO:0006508">
    <property type="term" value="P:proteolysis"/>
    <property type="evidence" value="ECO:0007669"/>
    <property type="project" value="UniProtKB-KW"/>
</dbReference>
<evidence type="ECO:0000313" key="9">
    <source>
        <dbReference type="Proteomes" id="UP000070366"/>
    </source>
</evidence>
<evidence type="ECO:0000313" key="8">
    <source>
        <dbReference type="EMBL" id="KXK65251.1"/>
    </source>
</evidence>
<dbReference type="InterPro" id="IPR038765">
    <property type="entry name" value="Papain-like_cys_pep_sf"/>
</dbReference>